<protein>
    <submittedName>
        <fullName evidence="1">Uncharacterized protein</fullName>
    </submittedName>
</protein>
<evidence type="ECO:0000313" key="1">
    <source>
        <dbReference type="EMBL" id="KAF4072940.1"/>
    </source>
</evidence>
<organism evidence="1 2">
    <name type="scientific">Ameiurus melas</name>
    <name type="common">Black bullhead</name>
    <name type="synonym">Silurus melas</name>
    <dbReference type="NCBI Taxonomy" id="219545"/>
    <lineage>
        <taxon>Eukaryota</taxon>
        <taxon>Metazoa</taxon>
        <taxon>Chordata</taxon>
        <taxon>Craniata</taxon>
        <taxon>Vertebrata</taxon>
        <taxon>Euteleostomi</taxon>
        <taxon>Actinopterygii</taxon>
        <taxon>Neopterygii</taxon>
        <taxon>Teleostei</taxon>
        <taxon>Ostariophysi</taxon>
        <taxon>Siluriformes</taxon>
        <taxon>Ictaluridae</taxon>
        <taxon>Ameiurus</taxon>
    </lineage>
</organism>
<name>A0A7J5ZR02_AMEME</name>
<dbReference type="AlphaFoldDB" id="A0A7J5ZR02"/>
<evidence type="ECO:0000313" key="2">
    <source>
        <dbReference type="Proteomes" id="UP000593565"/>
    </source>
</evidence>
<reference evidence="1 2" key="1">
    <citation type="submission" date="2020-02" db="EMBL/GenBank/DDBJ databases">
        <title>A chromosome-scale genome assembly of the black bullhead catfish (Ameiurus melas).</title>
        <authorList>
            <person name="Wen M."/>
            <person name="Zham M."/>
            <person name="Cabau C."/>
            <person name="Klopp C."/>
            <person name="Donnadieu C."/>
            <person name="Roques C."/>
            <person name="Bouchez O."/>
            <person name="Lampietro C."/>
            <person name="Jouanno E."/>
            <person name="Herpin A."/>
            <person name="Louis A."/>
            <person name="Berthelot C."/>
            <person name="Parey E."/>
            <person name="Roest-Crollius H."/>
            <person name="Braasch I."/>
            <person name="Postlethwait J."/>
            <person name="Robinson-Rechavi M."/>
            <person name="Echchiki A."/>
            <person name="Begum T."/>
            <person name="Montfort J."/>
            <person name="Schartl M."/>
            <person name="Bobe J."/>
            <person name="Guiguen Y."/>
        </authorList>
    </citation>
    <scope>NUCLEOTIDE SEQUENCE [LARGE SCALE GENOMIC DNA]</scope>
    <source>
        <strain evidence="1">M_S1</strain>
        <tissue evidence="1">Blood</tissue>
    </source>
</reference>
<dbReference type="EMBL" id="JAAGNN010000024">
    <property type="protein sequence ID" value="KAF4072940.1"/>
    <property type="molecule type" value="Genomic_DNA"/>
</dbReference>
<sequence length="85" mass="9062">MDESSILRRRGLQKELSLPRRGSLVTGNLKPIPGSVGNKTGLSGSDMTPSLGFWQLLSISSFSTYEIPACGLPSGRAAWLIIDDG</sequence>
<gene>
    <name evidence="1" type="ORF">AMELA_G00253030</name>
</gene>
<dbReference type="Proteomes" id="UP000593565">
    <property type="component" value="Unassembled WGS sequence"/>
</dbReference>
<comment type="caution">
    <text evidence="1">The sequence shown here is derived from an EMBL/GenBank/DDBJ whole genome shotgun (WGS) entry which is preliminary data.</text>
</comment>
<accession>A0A7J5ZR02</accession>
<proteinExistence type="predicted"/>
<keyword evidence="2" id="KW-1185">Reference proteome</keyword>